<evidence type="ECO:0000256" key="2">
    <source>
        <dbReference type="ARBA" id="ARBA00010541"/>
    </source>
</evidence>
<reference evidence="8 9" key="1">
    <citation type="submission" date="2018-10" db="EMBL/GenBank/DDBJ databases">
        <title>Transmission dynamics of multidrug resistant bacteria on intensive care unit surfaces.</title>
        <authorList>
            <person name="D'Souza A.W."/>
            <person name="Potter R.F."/>
            <person name="Wallace M."/>
            <person name="Shupe A."/>
            <person name="Patel S."/>
            <person name="Sun S."/>
            <person name="Gul D."/>
            <person name="Kwon J.H."/>
            <person name="Andleeb S."/>
            <person name="Burnham C.-A.D."/>
            <person name="Dantas G."/>
        </authorList>
    </citation>
    <scope>NUCLEOTIDE SEQUENCE [LARGE SCALE GENOMIC DNA]</scope>
    <source>
        <strain evidence="8 9">EC_073</strain>
    </source>
</reference>
<keyword evidence="5 7" id="KW-0378">Hydrolase</keyword>
<comment type="similarity">
    <text evidence="2">Belongs to the peptidase S1C family.</text>
</comment>
<evidence type="ECO:0000256" key="3">
    <source>
        <dbReference type="ARBA" id="ARBA00022670"/>
    </source>
</evidence>
<evidence type="ECO:0000313" key="8">
    <source>
        <dbReference type="EMBL" id="RSB23631.1"/>
    </source>
</evidence>
<dbReference type="EC" id="3.4.21.-" evidence="7"/>
<evidence type="ECO:0000256" key="6">
    <source>
        <dbReference type="ARBA" id="ARBA00022825"/>
    </source>
</evidence>
<dbReference type="RefSeq" id="WP_125366759.1">
    <property type="nucleotide sequence ID" value="NZ_RHWT01000074.1"/>
</dbReference>
<evidence type="ECO:0000256" key="1">
    <source>
        <dbReference type="ARBA" id="ARBA00008764"/>
    </source>
</evidence>
<evidence type="ECO:0000313" key="9">
    <source>
        <dbReference type="Proteomes" id="UP000275321"/>
    </source>
</evidence>
<proteinExistence type="inferred from homology"/>
<dbReference type="GO" id="GO:0008236">
    <property type="term" value="F:serine-type peptidase activity"/>
    <property type="evidence" value="ECO:0007669"/>
    <property type="project" value="UniProtKB-KW"/>
</dbReference>
<dbReference type="InterPro" id="IPR009003">
    <property type="entry name" value="Peptidase_S1_PA"/>
</dbReference>
<dbReference type="Proteomes" id="UP000275321">
    <property type="component" value="Unassembled WGS sequence"/>
</dbReference>
<keyword evidence="6 7" id="KW-0720">Serine protease</keyword>
<gene>
    <name evidence="8" type="ORF">EGK68_25235</name>
</gene>
<dbReference type="PANTHER" id="PTHR43343:SF3">
    <property type="entry name" value="PROTEASE DO-LIKE 8, CHLOROPLASTIC"/>
    <property type="match status" value="1"/>
</dbReference>
<dbReference type="InterPro" id="IPR008256">
    <property type="entry name" value="Peptidase_S1B"/>
</dbReference>
<name>A0A3R8Z9Y3_ENTCL</name>
<organism evidence="8 9">
    <name type="scientific">Enterobacter cloacae</name>
    <dbReference type="NCBI Taxonomy" id="550"/>
    <lineage>
        <taxon>Bacteria</taxon>
        <taxon>Pseudomonadati</taxon>
        <taxon>Pseudomonadota</taxon>
        <taxon>Gammaproteobacteria</taxon>
        <taxon>Enterobacterales</taxon>
        <taxon>Enterobacteriaceae</taxon>
        <taxon>Enterobacter</taxon>
        <taxon>Enterobacter cloacae complex</taxon>
    </lineage>
</organism>
<dbReference type="InterPro" id="IPR051201">
    <property type="entry name" value="Chloro_Bact_Ser_Proteases"/>
</dbReference>
<dbReference type="Pfam" id="PF13365">
    <property type="entry name" value="Trypsin_2"/>
    <property type="match status" value="1"/>
</dbReference>
<protein>
    <recommendedName>
        <fullName evidence="7">Serine protease</fullName>
        <ecNumber evidence="7">3.4.21.-</ecNumber>
    </recommendedName>
</protein>
<dbReference type="SUPFAM" id="SSF50494">
    <property type="entry name" value="Trypsin-like serine proteases"/>
    <property type="match status" value="1"/>
</dbReference>
<dbReference type="PANTHER" id="PTHR43343">
    <property type="entry name" value="PEPTIDASE S12"/>
    <property type="match status" value="1"/>
</dbReference>
<comment type="similarity">
    <text evidence="1 7">Belongs to the peptidase S1B family.</text>
</comment>
<dbReference type="EMBL" id="RHWT01000074">
    <property type="protein sequence ID" value="RSB23631.1"/>
    <property type="molecule type" value="Genomic_DNA"/>
</dbReference>
<accession>A0A3R8Z9Y3</accession>
<keyword evidence="3 7" id="KW-0645">Protease</keyword>
<dbReference type="PRINTS" id="PR00839">
    <property type="entry name" value="V8PROTEASE"/>
</dbReference>
<dbReference type="Gene3D" id="2.40.10.10">
    <property type="entry name" value="Trypsin-like serine proteases"/>
    <property type="match status" value="2"/>
</dbReference>
<keyword evidence="4" id="KW-0732">Signal</keyword>
<dbReference type="GO" id="GO:0006508">
    <property type="term" value="P:proteolysis"/>
    <property type="evidence" value="ECO:0007669"/>
    <property type="project" value="UniProtKB-KW"/>
</dbReference>
<comment type="caution">
    <text evidence="8">The sequence shown here is derived from an EMBL/GenBank/DDBJ whole genome shotgun (WGS) entry which is preliminary data.</text>
</comment>
<sequence length="245" mass="26481">MHQKIANATFQVVSGNSFGSGFSFINENYVITNYHVVSNMVNLEEKKALGLIKLRCEDNQLFSASIIHINIDCDFAVLKIESNLPEGREILQPAENFIPIRGLKLIFTGYPHGENHLLSHEGIISSPLPDGRFHIDGMVSGGNSGGPIVDLTSGKVIGIVSERRFIGSQDIKNLRAATNVIIQQCENLRQAGTIISSGFNVADLNQAYATGLTILTAVLESNANPGIAIGYPITPVVNAIKEIKI</sequence>
<evidence type="ECO:0000256" key="7">
    <source>
        <dbReference type="RuleBase" id="RU004296"/>
    </source>
</evidence>
<evidence type="ECO:0000256" key="4">
    <source>
        <dbReference type="ARBA" id="ARBA00022729"/>
    </source>
</evidence>
<evidence type="ECO:0000256" key="5">
    <source>
        <dbReference type="ARBA" id="ARBA00022801"/>
    </source>
</evidence>
<dbReference type="InterPro" id="IPR043504">
    <property type="entry name" value="Peptidase_S1_PA_chymotrypsin"/>
</dbReference>
<dbReference type="AlphaFoldDB" id="A0A3R8Z9Y3"/>